<feature type="compositionally biased region" description="Pro residues" evidence="1">
    <location>
        <begin position="446"/>
        <end position="456"/>
    </location>
</feature>
<dbReference type="SUPFAM" id="SSF49265">
    <property type="entry name" value="Fibronectin type III"/>
    <property type="match status" value="1"/>
</dbReference>
<dbReference type="Proteomes" id="UP001371218">
    <property type="component" value="Unassembled WGS sequence"/>
</dbReference>
<keyword evidence="5" id="KW-1185">Reference proteome</keyword>
<dbReference type="InterPro" id="IPR036116">
    <property type="entry name" value="FN3_sf"/>
</dbReference>
<dbReference type="InterPro" id="IPR013783">
    <property type="entry name" value="Ig-like_fold"/>
</dbReference>
<dbReference type="Gene3D" id="3.10.350.10">
    <property type="entry name" value="LysM domain"/>
    <property type="match status" value="1"/>
</dbReference>
<reference evidence="4 5" key="1">
    <citation type="submission" date="2024-04" db="EMBL/GenBank/DDBJ databases">
        <title>Novel species of the genus Ideonella isolated from streams.</title>
        <authorList>
            <person name="Lu H."/>
        </authorList>
    </citation>
    <scope>NUCLEOTIDE SEQUENCE [LARGE SCALE GENOMIC DNA]</scope>
    <source>
        <strain evidence="4 5">DXS29W</strain>
    </source>
</reference>
<feature type="region of interest" description="Disordered" evidence="1">
    <location>
        <begin position="250"/>
        <end position="275"/>
    </location>
</feature>
<organism evidence="4 5">
    <name type="scientific">Ideonella lacteola</name>
    <dbReference type="NCBI Taxonomy" id="2984193"/>
    <lineage>
        <taxon>Bacteria</taxon>
        <taxon>Pseudomonadati</taxon>
        <taxon>Pseudomonadota</taxon>
        <taxon>Betaproteobacteria</taxon>
        <taxon>Burkholderiales</taxon>
        <taxon>Sphaerotilaceae</taxon>
        <taxon>Ideonella</taxon>
    </lineage>
</organism>
<proteinExistence type="predicted"/>
<accession>A0ABU9BLS0</accession>
<dbReference type="PROSITE" id="PS50853">
    <property type="entry name" value="FN3"/>
    <property type="match status" value="1"/>
</dbReference>
<evidence type="ECO:0000313" key="5">
    <source>
        <dbReference type="Proteomes" id="UP001371218"/>
    </source>
</evidence>
<name>A0ABU9BLS0_9BURK</name>
<feature type="domain" description="Fibronectin type-III" evidence="3">
    <location>
        <begin position="449"/>
        <end position="537"/>
    </location>
</feature>
<dbReference type="InterPro" id="IPR018392">
    <property type="entry name" value="LysM"/>
</dbReference>
<dbReference type="PANTHER" id="PTHR38731">
    <property type="entry name" value="LIPL45-RELATED LIPOPROTEIN-RELATED"/>
    <property type="match status" value="1"/>
</dbReference>
<gene>
    <name evidence="4" type="ORF">AACH06_08715</name>
</gene>
<evidence type="ECO:0000259" key="3">
    <source>
        <dbReference type="PROSITE" id="PS50853"/>
    </source>
</evidence>
<dbReference type="Gene3D" id="2.60.40.10">
    <property type="entry name" value="Immunoglobulins"/>
    <property type="match status" value="2"/>
</dbReference>
<feature type="region of interest" description="Disordered" evidence="1">
    <location>
        <begin position="429"/>
        <end position="466"/>
    </location>
</feature>
<dbReference type="Pfam" id="PF01476">
    <property type="entry name" value="LysM"/>
    <property type="match status" value="1"/>
</dbReference>
<comment type="caution">
    <text evidence="4">The sequence shown here is derived from an EMBL/GenBank/DDBJ whole genome shotgun (WGS) entry which is preliminary data.</text>
</comment>
<dbReference type="InterPro" id="IPR036779">
    <property type="entry name" value="LysM_dom_sf"/>
</dbReference>
<dbReference type="InterPro" id="IPR016930">
    <property type="entry name" value="UCP029644"/>
</dbReference>
<feature type="compositionally biased region" description="Pro residues" evidence="1">
    <location>
        <begin position="255"/>
        <end position="268"/>
    </location>
</feature>
<evidence type="ECO:0000313" key="4">
    <source>
        <dbReference type="EMBL" id="MEK8030892.1"/>
    </source>
</evidence>
<dbReference type="RefSeq" id="WP_341425265.1">
    <property type="nucleotide sequence ID" value="NZ_JBBUTG010000004.1"/>
</dbReference>
<protein>
    <submittedName>
        <fullName evidence="4">FecR domain-containing protein</fullName>
    </submittedName>
</protein>
<feature type="signal peptide" evidence="2">
    <location>
        <begin position="1"/>
        <end position="20"/>
    </location>
</feature>
<dbReference type="InterPro" id="IPR006860">
    <property type="entry name" value="FecR"/>
</dbReference>
<dbReference type="Pfam" id="PF04773">
    <property type="entry name" value="FecR"/>
    <property type="match status" value="1"/>
</dbReference>
<evidence type="ECO:0000256" key="1">
    <source>
        <dbReference type="SAM" id="MobiDB-lite"/>
    </source>
</evidence>
<keyword evidence="2" id="KW-0732">Signal</keyword>
<dbReference type="EMBL" id="JBBUTG010000004">
    <property type="protein sequence ID" value="MEK8030892.1"/>
    <property type="molecule type" value="Genomic_DNA"/>
</dbReference>
<dbReference type="InterPro" id="IPR003961">
    <property type="entry name" value="FN3_dom"/>
</dbReference>
<sequence length="550" mass="59536">MLQHRFVAVAALAVTCSLRAAPAEVLDYRIEPGDTFIGVTERLLRPGTRWQQLQRANPGMQPLRLPPGRTLRIPAQLLQETAEMAEVMHAHGSVTLERAGAPPVALAGGERLRRGDRVRTGAQSSSTLRFADGARVLVRPLSDLTIDKTVRWGQGGPVQTELGLDAGSADSLVPPAAGPAQPTRFRIRTPVANLGVRGTEFRTSAERDRTRLEVLQGTVALRPGASASGGERRARPAADLPVAAGFGAIASPQQATPPQPLLGPPDLTPTPSRLERMPVSLGWPALAGASSYRAQVFDAAGTEVLRLDGRFDQPQARWPDDLPDGAYELRVRGVAAGGLEGRDARHPFKLKARPEPPLLNTPAADARLASPSIDFSWTRNPQAARYRLQVADDAAFGTPRIDRDDLSATGASLELPEGTHWWRLASVRADGDQGPWGDAQRVTRVPQPPPPPPEPPESTDSGMKLRWGAGAPGTRYQVQVSRDPSFAAVLHDERVEQPSWLLPKPEPGRYLVRVRSIDAEGFEGPFGTPQEIEVQRSLWWLMLLPLVLLL</sequence>
<dbReference type="PIRSF" id="PIRSF029644">
    <property type="entry name" value="UCP029644"/>
    <property type="match status" value="1"/>
</dbReference>
<dbReference type="Gene3D" id="2.60.120.1440">
    <property type="match status" value="1"/>
</dbReference>
<evidence type="ECO:0000256" key="2">
    <source>
        <dbReference type="SAM" id="SignalP"/>
    </source>
</evidence>
<feature type="chain" id="PRO_5045177096" evidence="2">
    <location>
        <begin position="21"/>
        <end position="550"/>
    </location>
</feature>